<dbReference type="PANTHER" id="PTHR30203:SF24">
    <property type="entry name" value="BLR4935 PROTEIN"/>
    <property type="match status" value="1"/>
</dbReference>
<organism evidence="3 4">
    <name type="scientific">Qipengyuania algicida</name>
    <dbReference type="NCBI Taxonomy" id="1836209"/>
    <lineage>
        <taxon>Bacteria</taxon>
        <taxon>Pseudomonadati</taxon>
        <taxon>Pseudomonadota</taxon>
        <taxon>Alphaproteobacteria</taxon>
        <taxon>Sphingomonadales</taxon>
        <taxon>Erythrobacteraceae</taxon>
        <taxon>Qipengyuania</taxon>
    </lineage>
</organism>
<gene>
    <name evidence="3" type="ORF">GRI58_14565</name>
</gene>
<accession>A0A845AIE2</accession>
<dbReference type="PANTHER" id="PTHR30203">
    <property type="entry name" value="OUTER MEMBRANE CATION EFFLUX PROTEIN"/>
    <property type="match status" value="1"/>
</dbReference>
<sequence>MRRLMPLIMLSLSGCATYHAVPLSEAPAALATPSPAVLAEAASTIRRPWLAPVKVDLSQPLTQDGLAAIAVINNPDLVAQRAREGVSNAQVFAAGLLPDPTFSFGANKVLTGPDPFLDLSSTLGLDLNALRTRAVSRRVAVANAEKVRLDLAWSEWQTAGQARLQAAKVLSLTQIVGLAKASENITRSLLDRINRAVGRGDISGVRLQAARIALLTASEQLRTSESSLATAKTELRRQLGLPPGYKLDLAQPALPPPPPSTEKLFKLAETNRTDLAALRAGYTSQEATVRKAIIEQFPTLNLNLNAARDSAGNFLLGPSVDFTLPLWNRNRGNIAIERATRTALKAEYNARLFQTRADIDAAEAGLQVAYRRRNDTIKQLPRLQRYAEATRKAAKRGDLSLEAAQNAEQALRDRELVLAQADQTIAEQSIALELLTGTPREAWPQ</sequence>
<evidence type="ECO:0000313" key="3">
    <source>
        <dbReference type="EMBL" id="MXP30030.1"/>
    </source>
</evidence>
<evidence type="ECO:0000313" key="4">
    <source>
        <dbReference type="Proteomes" id="UP000439780"/>
    </source>
</evidence>
<dbReference type="Gene3D" id="1.20.1600.10">
    <property type="entry name" value="Outer membrane efflux proteins (OEP)"/>
    <property type="match status" value="1"/>
</dbReference>
<dbReference type="OrthoDB" id="9791261at2"/>
<dbReference type="InterPro" id="IPR010131">
    <property type="entry name" value="MdtP/NodT-like"/>
</dbReference>
<keyword evidence="2" id="KW-0732">Signal</keyword>
<proteinExistence type="inferred from homology"/>
<feature type="signal peptide" evidence="2">
    <location>
        <begin position="1"/>
        <end position="20"/>
    </location>
</feature>
<evidence type="ECO:0000256" key="2">
    <source>
        <dbReference type="SAM" id="SignalP"/>
    </source>
</evidence>
<protein>
    <submittedName>
        <fullName evidence="3">TolC family protein</fullName>
    </submittedName>
</protein>
<dbReference type="Pfam" id="PF02321">
    <property type="entry name" value="OEP"/>
    <property type="match status" value="1"/>
</dbReference>
<feature type="chain" id="PRO_5032472508" evidence="2">
    <location>
        <begin position="21"/>
        <end position="445"/>
    </location>
</feature>
<keyword evidence="4" id="KW-1185">Reference proteome</keyword>
<evidence type="ECO:0000256" key="1">
    <source>
        <dbReference type="ARBA" id="ARBA00007613"/>
    </source>
</evidence>
<comment type="caution">
    <text evidence="3">The sequence shown here is derived from an EMBL/GenBank/DDBJ whole genome shotgun (WGS) entry which is preliminary data.</text>
</comment>
<reference evidence="3 4" key="1">
    <citation type="submission" date="2019-12" db="EMBL/GenBank/DDBJ databases">
        <title>Genomic-based taxomic classification of the family Erythrobacteraceae.</title>
        <authorList>
            <person name="Xu L."/>
        </authorList>
    </citation>
    <scope>NUCLEOTIDE SEQUENCE [LARGE SCALE GENOMIC DNA]</scope>
    <source>
        <strain evidence="3 4">KEMB 9005-328</strain>
    </source>
</reference>
<dbReference type="InterPro" id="IPR003423">
    <property type="entry name" value="OMP_efflux"/>
</dbReference>
<dbReference type="Proteomes" id="UP000439780">
    <property type="component" value="Unassembled WGS sequence"/>
</dbReference>
<name>A0A845AIE2_9SPHN</name>
<dbReference type="GO" id="GO:0015562">
    <property type="term" value="F:efflux transmembrane transporter activity"/>
    <property type="evidence" value="ECO:0007669"/>
    <property type="project" value="InterPro"/>
</dbReference>
<dbReference type="SUPFAM" id="SSF56954">
    <property type="entry name" value="Outer membrane efflux proteins (OEP)"/>
    <property type="match status" value="1"/>
</dbReference>
<dbReference type="EMBL" id="WTYA01000014">
    <property type="protein sequence ID" value="MXP30030.1"/>
    <property type="molecule type" value="Genomic_DNA"/>
</dbReference>
<dbReference type="PROSITE" id="PS51257">
    <property type="entry name" value="PROKAR_LIPOPROTEIN"/>
    <property type="match status" value="1"/>
</dbReference>
<dbReference type="AlphaFoldDB" id="A0A845AIE2"/>
<dbReference type="RefSeq" id="WP_160754324.1">
    <property type="nucleotide sequence ID" value="NZ_WTYA01000014.1"/>
</dbReference>
<comment type="similarity">
    <text evidence="1">Belongs to the outer membrane factor (OMF) (TC 1.B.17) family.</text>
</comment>